<dbReference type="EMBL" id="CP019962">
    <property type="protein sequence ID" value="ARD65717.1"/>
    <property type="molecule type" value="Genomic_DNA"/>
</dbReference>
<reference evidence="3 5" key="4">
    <citation type="submission" date="2023-02" db="EMBL/GenBank/DDBJ databases">
        <title>Comparative genome analysis of Eubacterium limosum species.</title>
        <authorList>
            <person name="Bak J.E."/>
        </authorList>
    </citation>
    <scope>NUCLEOTIDE SEQUENCE [LARGE SCALE GENOMIC DNA]</scope>
    <source>
        <strain evidence="3 5">KGMB01548</strain>
    </source>
</reference>
<dbReference type="InterPro" id="IPR042070">
    <property type="entry name" value="PucR_C-HTH_sf"/>
</dbReference>
<name>A0AAC9QU59_EUBLI</name>
<dbReference type="EMBL" id="JAQSVD010000002">
    <property type="protein sequence ID" value="MDE1469632.1"/>
    <property type="molecule type" value="Genomic_DNA"/>
</dbReference>
<dbReference type="RefSeq" id="WP_038352761.1">
    <property type="nucleotide sequence ID" value="NZ_CP019962.1"/>
</dbReference>
<organism evidence="2 4">
    <name type="scientific">Eubacterium limosum</name>
    <dbReference type="NCBI Taxonomy" id="1736"/>
    <lineage>
        <taxon>Bacteria</taxon>
        <taxon>Bacillati</taxon>
        <taxon>Bacillota</taxon>
        <taxon>Clostridia</taxon>
        <taxon>Eubacteriales</taxon>
        <taxon>Eubacteriaceae</taxon>
        <taxon>Eubacterium</taxon>
    </lineage>
</organism>
<sequence>MKISIPILAESLKIYPHHYETADTMDISLVNIRYYREGIVFKDSILYLASYAEIQSCTQALPRNLMVVFTKNEFKKDSEFSPSCPNYLFISGMDKETAFEKIQDIFEKYNRLYDTLMAAGLNYGSRSLKELLNLIVRVMGNPLFIMDAKHTLYNYGPLFFNNCDACWREIIDTGVLNRNISAYLENIKTHQKENSCDFISIPGDSSRCPGFALYVYENARQSEPFFIMVVIENQQPFQLFHQQILICFSQIIRALFKRDFMLNFSKVDLLERLIFRSLNNRNIDADFLDNALSKNRWKNGEGFLLSRIKTTSPTDERMKNQVLRSLKTTFTDSIAVIPAFNKIKGTVYKVEDELILLTFTGAKNFQVKLFLDRLGQFLELHHCQAVVSDRFYYFEELSRHYQNMEFIITAYFERTKTKHLFLYSDYYNSHILRLLAEHGEIESLCHPDAIKLKQYDQKHQSQLLHTLYIYWHTNHSLVDSAKTLCVHRNTLVYRLERISKLLGIEAFDHSYTTRMAFSYEILNYLENF</sequence>
<dbReference type="Proteomes" id="UP001215087">
    <property type="component" value="Unassembled WGS sequence"/>
</dbReference>
<accession>A0AAC9QU59</accession>
<evidence type="ECO:0000313" key="3">
    <source>
        <dbReference type="EMBL" id="MDE1469632.1"/>
    </source>
</evidence>
<dbReference type="AlphaFoldDB" id="A0AAC9QU59"/>
<evidence type="ECO:0000313" key="5">
    <source>
        <dbReference type="Proteomes" id="UP001215087"/>
    </source>
</evidence>
<evidence type="ECO:0000313" key="2">
    <source>
        <dbReference type="EMBL" id="ARD65717.1"/>
    </source>
</evidence>
<dbReference type="InterPro" id="IPR051448">
    <property type="entry name" value="CdaR-like_regulators"/>
</dbReference>
<reference evidence="2" key="1">
    <citation type="journal article" date="2015" name="Genome Announc.">
        <title>Draft Genome Sequence of Chemolithoautotrophic Acetogenic Butanol-Producing Eubacterium limosum ATCC 8486.</title>
        <authorList>
            <person name="Song Y."/>
            <person name="Cho B.K."/>
        </authorList>
    </citation>
    <scope>NUCLEOTIDE SEQUENCE</scope>
    <source>
        <strain evidence="2">ATCC 8486</strain>
    </source>
</reference>
<dbReference type="InterPro" id="IPR025736">
    <property type="entry name" value="PucR_C-HTH_dom"/>
</dbReference>
<dbReference type="Gene3D" id="1.10.10.2840">
    <property type="entry name" value="PucR C-terminal helix-turn-helix domain"/>
    <property type="match status" value="1"/>
</dbReference>
<reference evidence="4" key="2">
    <citation type="journal article" date="2017" name="Sci. Rep.">
        <title>Determination of the Genome and Primary Transcriptome of Syngas Fermenting Eubacterium limosum ATCC 8486.</title>
        <authorList>
            <person name="Song Y."/>
            <person name="Shin J."/>
            <person name="Jeong Y."/>
            <person name="Jin S."/>
            <person name="Lee J.K."/>
            <person name="Kim D.R."/>
            <person name="Kim S.C."/>
            <person name="Cho S."/>
            <person name="Cho B.K."/>
        </authorList>
    </citation>
    <scope>NUCLEOTIDE SEQUENCE [LARGE SCALE GENOMIC DNA]</scope>
    <source>
        <strain evidence="4">ATCC 8486</strain>
    </source>
</reference>
<dbReference type="KEGG" id="elim:B2M23_09245"/>
<keyword evidence="5" id="KW-1185">Reference proteome</keyword>
<dbReference type="Proteomes" id="UP000192391">
    <property type="component" value="Chromosome"/>
</dbReference>
<evidence type="ECO:0000259" key="1">
    <source>
        <dbReference type="Pfam" id="PF13556"/>
    </source>
</evidence>
<dbReference type="PANTHER" id="PTHR33744">
    <property type="entry name" value="CARBOHYDRATE DIACID REGULATOR"/>
    <property type="match status" value="1"/>
</dbReference>
<reference evidence="2" key="3">
    <citation type="submission" date="2017-02" db="EMBL/GenBank/DDBJ databases">
        <title>Integrative analysis reveals regulation of autotrophic growth of syngas fermenting bacteria at the translational level.</title>
        <authorList>
            <person name="Song Y."/>
            <person name="Shin J."/>
            <person name="Jeong Y."/>
            <person name="Jin S."/>
            <person name="Kim D.R."/>
            <person name="Kim S.C."/>
            <person name="Cho S."/>
            <person name="Cho B.-K."/>
        </authorList>
    </citation>
    <scope>NUCLEOTIDE SEQUENCE</scope>
    <source>
        <strain evidence="2">ATCC 8486</strain>
    </source>
</reference>
<dbReference type="Pfam" id="PF13556">
    <property type="entry name" value="HTH_30"/>
    <property type="match status" value="1"/>
</dbReference>
<proteinExistence type="predicted"/>
<gene>
    <name evidence="2" type="ORF">B2M23_09245</name>
    <name evidence="3" type="ORF">PTZ04_05110</name>
</gene>
<evidence type="ECO:0000313" key="4">
    <source>
        <dbReference type="Proteomes" id="UP000192391"/>
    </source>
</evidence>
<feature type="domain" description="PucR C-terminal helix-turn-helix" evidence="1">
    <location>
        <begin position="463"/>
        <end position="509"/>
    </location>
</feature>
<protein>
    <submittedName>
        <fullName evidence="3">Helix-turn-helix domain-containing protein</fullName>
    </submittedName>
</protein>